<reference evidence="8" key="2">
    <citation type="submission" date="2015-06" db="UniProtKB">
        <authorList>
            <consortium name="EnsemblMetazoa"/>
        </authorList>
    </citation>
    <scope>IDENTIFICATION</scope>
</reference>
<dbReference type="InterPro" id="IPR050205">
    <property type="entry name" value="CDPK_Ser/Thr_kinases"/>
</dbReference>
<dbReference type="SUPFAM" id="SSF56112">
    <property type="entry name" value="Protein kinase-like (PK-like)"/>
    <property type="match status" value="1"/>
</dbReference>
<evidence type="ECO:0000256" key="1">
    <source>
        <dbReference type="ARBA" id="ARBA00006692"/>
    </source>
</evidence>
<evidence type="ECO:0000259" key="7">
    <source>
        <dbReference type="PROSITE" id="PS50011"/>
    </source>
</evidence>
<dbReference type="InterPro" id="IPR000719">
    <property type="entry name" value="Prot_kinase_dom"/>
</dbReference>
<dbReference type="GO" id="GO:0004674">
    <property type="term" value="F:protein serine/threonine kinase activity"/>
    <property type="evidence" value="ECO:0007669"/>
    <property type="project" value="UniProtKB-KW"/>
</dbReference>
<dbReference type="HOGENOM" id="CLU_2457682_0_0_1"/>
<evidence type="ECO:0000256" key="5">
    <source>
        <dbReference type="ARBA" id="ARBA00022777"/>
    </source>
</evidence>
<keyword evidence="5" id="KW-0418">Kinase</keyword>
<dbReference type="Pfam" id="PF00069">
    <property type="entry name" value="Pkinase"/>
    <property type="match status" value="1"/>
</dbReference>
<keyword evidence="6" id="KW-0067">ATP-binding</keyword>
<comment type="similarity">
    <text evidence="1">Belongs to the protein kinase superfamily. CAMK Ser/Thr protein kinase family.</text>
</comment>
<dbReference type="EMBL" id="CAEY01001563">
    <property type="status" value="NOT_ANNOTATED_CDS"/>
    <property type="molecule type" value="Genomic_DNA"/>
</dbReference>
<keyword evidence="4" id="KW-0547">Nucleotide-binding</keyword>
<dbReference type="Gene3D" id="1.10.510.10">
    <property type="entry name" value="Transferase(Phosphotransferase) domain 1"/>
    <property type="match status" value="1"/>
</dbReference>
<evidence type="ECO:0000256" key="4">
    <source>
        <dbReference type="ARBA" id="ARBA00022741"/>
    </source>
</evidence>
<dbReference type="Proteomes" id="UP000015104">
    <property type="component" value="Unassembled WGS sequence"/>
</dbReference>
<accession>T1K3Z9</accession>
<dbReference type="PROSITE" id="PS50011">
    <property type="entry name" value="PROTEIN_KINASE_DOM"/>
    <property type="match status" value="1"/>
</dbReference>
<dbReference type="PANTHER" id="PTHR24349">
    <property type="entry name" value="SERINE/THREONINE-PROTEIN KINASE"/>
    <property type="match status" value="1"/>
</dbReference>
<dbReference type="EnsemblMetazoa" id="tetur05g00820.1">
    <property type="protein sequence ID" value="tetur05g00820.1"/>
    <property type="gene ID" value="tetur05g00820"/>
</dbReference>
<proteinExistence type="inferred from homology"/>
<evidence type="ECO:0000256" key="2">
    <source>
        <dbReference type="ARBA" id="ARBA00022527"/>
    </source>
</evidence>
<keyword evidence="2" id="KW-0723">Serine/threonine-protein kinase</keyword>
<evidence type="ECO:0000313" key="9">
    <source>
        <dbReference type="Proteomes" id="UP000015104"/>
    </source>
</evidence>
<dbReference type="AlphaFoldDB" id="T1K3Z9"/>
<reference evidence="9" key="1">
    <citation type="submission" date="2011-08" db="EMBL/GenBank/DDBJ databases">
        <authorList>
            <person name="Rombauts S."/>
        </authorList>
    </citation>
    <scope>NUCLEOTIDE SEQUENCE</scope>
    <source>
        <strain evidence="9">London</strain>
    </source>
</reference>
<name>T1K3Z9_TETUR</name>
<feature type="domain" description="Protein kinase" evidence="7">
    <location>
        <begin position="1"/>
        <end position="66"/>
    </location>
</feature>
<dbReference type="STRING" id="32264.T1K3Z9"/>
<keyword evidence="3" id="KW-0808">Transferase</keyword>
<sequence length="89" mass="10169">MVNNILPFDDSDLTKMITRQINRSWNFSSKVEDKLSTELKDLIRQMLEPDANKRPTITKVLRHPWLRDTSGVTGISLTAKTSNVVGKKK</sequence>
<evidence type="ECO:0000256" key="6">
    <source>
        <dbReference type="ARBA" id="ARBA00022840"/>
    </source>
</evidence>
<evidence type="ECO:0000256" key="3">
    <source>
        <dbReference type="ARBA" id="ARBA00022679"/>
    </source>
</evidence>
<keyword evidence="9" id="KW-1185">Reference proteome</keyword>
<organism evidence="8 9">
    <name type="scientific">Tetranychus urticae</name>
    <name type="common">Two-spotted spider mite</name>
    <dbReference type="NCBI Taxonomy" id="32264"/>
    <lineage>
        <taxon>Eukaryota</taxon>
        <taxon>Metazoa</taxon>
        <taxon>Ecdysozoa</taxon>
        <taxon>Arthropoda</taxon>
        <taxon>Chelicerata</taxon>
        <taxon>Arachnida</taxon>
        <taxon>Acari</taxon>
        <taxon>Acariformes</taxon>
        <taxon>Trombidiformes</taxon>
        <taxon>Prostigmata</taxon>
        <taxon>Eleutherengona</taxon>
        <taxon>Raphignathae</taxon>
        <taxon>Tetranychoidea</taxon>
        <taxon>Tetranychidae</taxon>
        <taxon>Tetranychus</taxon>
    </lineage>
</organism>
<dbReference type="GO" id="GO:0005524">
    <property type="term" value="F:ATP binding"/>
    <property type="evidence" value="ECO:0007669"/>
    <property type="project" value="UniProtKB-KW"/>
</dbReference>
<dbReference type="InterPro" id="IPR011009">
    <property type="entry name" value="Kinase-like_dom_sf"/>
</dbReference>
<protein>
    <recommendedName>
        <fullName evidence="7">Protein kinase domain-containing protein</fullName>
    </recommendedName>
</protein>
<evidence type="ECO:0000313" key="8">
    <source>
        <dbReference type="EnsemblMetazoa" id="tetur05g00820.1"/>
    </source>
</evidence>